<reference evidence="2 3" key="1">
    <citation type="journal article" date="2016" name="Mol. Biol. Evol.">
        <title>Comparative Genomics of Early-Diverging Mushroom-Forming Fungi Provides Insights into the Origins of Lignocellulose Decay Capabilities.</title>
        <authorList>
            <person name="Nagy L.G."/>
            <person name="Riley R."/>
            <person name="Tritt A."/>
            <person name="Adam C."/>
            <person name="Daum C."/>
            <person name="Floudas D."/>
            <person name="Sun H."/>
            <person name="Yadav J.S."/>
            <person name="Pangilinan J."/>
            <person name="Larsson K.H."/>
            <person name="Matsuura K."/>
            <person name="Barry K."/>
            <person name="Labutti K."/>
            <person name="Kuo R."/>
            <person name="Ohm R.A."/>
            <person name="Bhattacharya S.S."/>
            <person name="Shirouzu T."/>
            <person name="Yoshinaga Y."/>
            <person name="Martin F.M."/>
            <person name="Grigoriev I.V."/>
            <person name="Hibbett D.S."/>
        </authorList>
    </citation>
    <scope>NUCLEOTIDE SEQUENCE [LARGE SCALE GENOMIC DNA]</scope>
    <source>
        <strain evidence="2 3">93-53</strain>
    </source>
</reference>
<dbReference type="InParanoid" id="A0A165DVW8"/>
<proteinExistence type="predicted"/>
<dbReference type="STRING" id="1314785.A0A165DVW8"/>
<dbReference type="OrthoDB" id="2768905at2759"/>
<organism evidence="2 3">
    <name type="scientific">Laetiporus sulphureus 93-53</name>
    <dbReference type="NCBI Taxonomy" id="1314785"/>
    <lineage>
        <taxon>Eukaryota</taxon>
        <taxon>Fungi</taxon>
        <taxon>Dikarya</taxon>
        <taxon>Basidiomycota</taxon>
        <taxon>Agaricomycotina</taxon>
        <taxon>Agaricomycetes</taxon>
        <taxon>Polyporales</taxon>
        <taxon>Laetiporus</taxon>
    </lineage>
</organism>
<evidence type="ECO:0000256" key="1">
    <source>
        <dbReference type="SAM" id="MobiDB-lite"/>
    </source>
</evidence>
<dbReference type="EMBL" id="KV427628">
    <property type="protein sequence ID" value="KZT05737.1"/>
    <property type="molecule type" value="Genomic_DNA"/>
</dbReference>
<feature type="compositionally biased region" description="Basic and acidic residues" evidence="1">
    <location>
        <begin position="432"/>
        <end position="449"/>
    </location>
</feature>
<feature type="compositionally biased region" description="Basic and acidic residues" evidence="1">
    <location>
        <begin position="480"/>
        <end position="498"/>
    </location>
</feature>
<feature type="compositionally biased region" description="Basic residues" evidence="1">
    <location>
        <begin position="420"/>
        <end position="431"/>
    </location>
</feature>
<gene>
    <name evidence="2" type="ORF">LAESUDRAFT_759966</name>
</gene>
<feature type="compositionally biased region" description="Basic and acidic residues" evidence="1">
    <location>
        <begin position="295"/>
        <end position="313"/>
    </location>
</feature>
<feature type="region of interest" description="Disordered" evidence="1">
    <location>
        <begin position="162"/>
        <end position="187"/>
    </location>
</feature>
<name>A0A165DVW8_9APHY</name>
<evidence type="ECO:0008006" key="4">
    <source>
        <dbReference type="Google" id="ProtNLM"/>
    </source>
</evidence>
<feature type="region of interest" description="Disordered" evidence="1">
    <location>
        <begin position="371"/>
        <end position="498"/>
    </location>
</feature>
<feature type="compositionally biased region" description="Acidic residues" evidence="1">
    <location>
        <begin position="450"/>
        <end position="460"/>
    </location>
</feature>
<evidence type="ECO:0000313" key="2">
    <source>
        <dbReference type="EMBL" id="KZT05737.1"/>
    </source>
</evidence>
<evidence type="ECO:0000313" key="3">
    <source>
        <dbReference type="Proteomes" id="UP000076871"/>
    </source>
</evidence>
<dbReference type="GeneID" id="63829692"/>
<dbReference type="AlphaFoldDB" id="A0A165DVW8"/>
<keyword evidence="3" id="KW-1185">Reference proteome</keyword>
<accession>A0A165DVW8</accession>
<feature type="compositionally biased region" description="Basic and acidic residues" evidence="1">
    <location>
        <begin position="371"/>
        <end position="388"/>
    </location>
</feature>
<dbReference type="RefSeq" id="XP_040763477.1">
    <property type="nucleotide sequence ID" value="XM_040912664.1"/>
</dbReference>
<dbReference type="Proteomes" id="UP000076871">
    <property type="component" value="Unassembled WGS sequence"/>
</dbReference>
<protein>
    <recommendedName>
        <fullName evidence="4">Retrotransposon gag domain-containing protein</fullName>
    </recommendedName>
</protein>
<sequence length="498" mass="56489">MTTPTPNDPSFSRAPSLELPARLNIVLQPPNPIIRQALADTAPPNANIPENVKNWVVDLVTNVVEEMRQQTVAHYENLIQHQAHTMKRNTTEFHNRTVFLNQHRQQSESRITDLEKTSSALLEENKTTNEAFVAFDDEVKDLQTRVEDLKKSHDRLCAWASTQGRKAGQGGNNVDNTDDNDEPSFGRKGTWAEFVAELRTAYESLDTDDKKRTELEAFVKKDHRDFRKFAEDFRPKATGTGFLDQDLIEKIKKHIPEKTWLLMLADTTKDNWPKKWTEFLTFALRIFTSLQREGHHAKAETKDPNAMEVDAVRKKGKSKSGKARSVQDDKLVCANCKKNKPTFFKSSKRFSKYCTDCFKLDHVKRQIEKEKETAAKKKDAKKKDDTRNKSKSSKTRQVVSDSASSDAESESSDTEEEKKPKKKSSSSKTKGKGKETAAHISDRSIHSESEPDASESDEDFAAILSRLRRLRVNGSSSSRKAGEGSSRRDRKGFLKGDL</sequence>
<feature type="region of interest" description="Disordered" evidence="1">
    <location>
        <begin position="295"/>
        <end position="324"/>
    </location>
</feature>